<dbReference type="PROSITE" id="PS50076">
    <property type="entry name" value="DNAJ_2"/>
    <property type="match status" value="1"/>
</dbReference>
<feature type="region of interest" description="Disordered" evidence="6">
    <location>
        <begin position="176"/>
        <end position="208"/>
    </location>
</feature>
<accession>A0A0D3JRK7</accession>
<dbReference type="Pfam" id="PF00226">
    <property type="entry name" value="DnaJ"/>
    <property type="match status" value="1"/>
</dbReference>
<dbReference type="eggNOG" id="KOG0722">
    <property type="taxonomic scope" value="Eukaryota"/>
</dbReference>
<reference evidence="9" key="2">
    <citation type="submission" date="2024-10" db="UniProtKB">
        <authorList>
            <consortium name="EnsemblProtists"/>
        </authorList>
    </citation>
    <scope>IDENTIFICATION</scope>
</reference>
<evidence type="ECO:0000313" key="10">
    <source>
        <dbReference type="Proteomes" id="UP000013827"/>
    </source>
</evidence>
<keyword evidence="7" id="KW-0732">Signal</keyword>
<dbReference type="CDD" id="cd06257">
    <property type="entry name" value="DnaJ"/>
    <property type="match status" value="1"/>
</dbReference>
<dbReference type="InterPro" id="IPR036869">
    <property type="entry name" value="J_dom_sf"/>
</dbReference>
<keyword evidence="10" id="KW-1185">Reference proteome</keyword>
<dbReference type="HOGENOM" id="CLU_1323030_0_0_1"/>
<evidence type="ECO:0000256" key="6">
    <source>
        <dbReference type="SAM" id="MobiDB-lite"/>
    </source>
</evidence>
<keyword evidence="4" id="KW-0472">Membrane</keyword>
<proteinExistence type="predicted"/>
<dbReference type="PANTHER" id="PTHR44176">
    <property type="entry name" value="DNAJ HOMOLOG SUBFAMILY C MEMBER 25"/>
    <property type="match status" value="1"/>
</dbReference>
<dbReference type="InterPro" id="IPR001623">
    <property type="entry name" value="DnaJ_domain"/>
</dbReference>
<comment type="subcellular location">
    <subcellularLocation>
        <location evidence="1">Membrane</location>
        <topology evidence="1">Multi-pass membrane protein</topology>
    </subcellularLocation>
</comment>
<dbReference type="RefSeq" id="XP_005778571.1">
    <property type="nucleotide sequence ID" value="XM_005778514.1"/>
</dbReference>
<organism evidence="9 10">
    <name type="scientific">Emiliania huxleyi (strain CCMP1516)</name>
    <dbReference type="NCBI Taxonomy" id="280463"/>
    <lineage>
        <taxon>Eukaryota</taxon>
        <taxon>Haptista</taxon>
        <taxon>Haptophyta</taxon>
        <taxon>Prymnesiophyceae</taxon>
        <taxon>Isochrysidales</taxon>
        <taxon>Noelaerhabdaceae</taxon>
        <taxon>Emiliania</taxon>
    </lineage>
</organism>
<dbReference type="EnsemblProtists" id="EOD26142">
    <property type="protein sequence ID" value="EOD26142"/>
    <property type="gene ID" value="EMIHUDRAFT_237054"/>
</dbReference>
<dbReference type="SUPFAM" id="SSF46565">
    <property type="entry name" value="Chaperone J-domain"/>
    <property type="match status" value="1"/>
</dbReference>
<name>A0A0D3JRK7_EMIH1</name>
<evidence type="ECO:0000256" key="7">
    <source>
        <dbReference type="SAM" id="SignalP"/>
    </source>
</evidence>
<dbReference type="GeneID" id="17271688"/>
<evidence type="ECO:0000256" key="3">
    <source>
        <dbReference type="ARBA" id="ARBA00022989"/>
    </source>
</evidence>
<dbReference type="AlphaFoldDB" id="A0A0D3JRK7"/>
<dbReference type="Gene3D" id="1.10.287.110">
    <property type="entry name" value="DnaJ domain"/>
    <property type="match status" value="1"/>
</dbReference>
<protein>
    <recommendedName>
        <fullName evidence="8">J domain-containing protein</fullName>
    </recommendedName>
</protein>
<dbReference type="PANTHER" id="PTHR44176:SF1">
    <property type="entry name" value="DNAJ HOMOLOG SUBFAMILY C MEMBER 25"/>
    <property type="match status" value="1"/>
</dbReference>
<keyword evidence="3" id="KW-1133">Transmembrane helix</keyword>
<evidence type="ECO:0000313" key="9">
    <source>
        <dbReference type="EnsemblProtists" id="EOD26142"/>
    </source>
</evidence>
<dbReference type="SMART" id="SM00271">
    <property type="entry name" value="DnaJ"/>
    <property type="match status" value="1"/>
</dbReference>
<dbReference type="Proteomes" id="UP000013827">
    <property type="component" value="Unassembled WGS sequence"/>
</dbReference>
<dbReference type="InterPro" id="IPR044632">
    <property type="entry name" value="DNAJC25-like"/>
</dbReference>
<keyword evidence="5" id="KW-0143">Chaperone</keyword>
<evidence type="ECO:0000259" key="8">
    <source>
        <dbReference type="PROSITE" id="PS50076"/>
    </source>
</evidence>
<dbReference type="KEGG" id="ehx:EMIHUDRAFT_237054"/>
<dbReference type="GO" id="GO:0006457">
    <property type="term" value="P:protein folding"/>
    <property type="evidence" value="ECO:0007669"/>
    <property type="project" value="InterPro"/>
</dbReference>
<sequence>MRSLRLLAVAVLAVAAAQEEEEEGDFKSENARRRDEAAKYTYCEEDNCYDLLGVKQTSLAFAIKRAYRRLAAEWHPDKNPDPMAREKFQKFANAYSVLADTEMRANYDYLLEHPMEFPMHFMRFGSGQYAPKTDPRVALALCVLLVSAMQYEREELLGKELWESDNLEAYNEEMGIGGDAGAAQKPKKPSKAKQRKAALRGGAAEAMD</sequence>
<feature type="signal peptide" evidence="7">
    <location>
        <begin position="1"/>
        <end position="17"/>
    </location>
</feature>
<evidence type="ECO:0000256" key="4">
    <source>
        <dbReference type="ARBA" id="ARBA00023136"/>
    </source>
</evidence>
<reference evidence="10" key="1">
    <citation type="journal article" date="2013" name="Nature">
        <title>Pan genome of the phytoplankton Emiliania underpins its global distribution.</title>
        <authorList>
            <person name="Read B.A."/>
            <person name="Kegel J."/>
            <person name="Klute M.J."/>
            <person name="Kuo A."/>
            <person name="Lefebvre S.C."/>
            <person name="Maumus F."/>
            <person name="Mayer C."/>
            <person name="Miller J."/>
            <person name="Monier A."/>
            <person name="Salamov A."/>
            <person name="Young J."/>
            <person name="Aguilar M."/>
            <person name="Claverie J.M."/>
            <person name="Frickenhaus S."/>
            <person name="Gonzalez K."/>
            <person name="Herman E.K."/>
            <person name="Lin Y.C."/>
            <person name="Napier J."/>
            <person name="Ogata H."/>
            <person name="Sarno A.F."/>
            <person name="Shmutz J."/>
            <person name="Schroeder D."/>
            <person name="de Vargas C."/>
            <person name="Verret F."/>
            <person name="von Dassow P."/>
            <person name="Valentin K."/>
            <person name="Van de Peer Y."/>
            <person name="Wheeler G."/>
            <person name="Dacks J.B."/>
            <person name="Delwiche C.F."/>
            <person name="Dyhrman S.T."/>
            <person name="Glockner G."/>
            <person name="John U."/>
            <person name="Richards T."/>
            <person name="Worden A.Z."/>
            <person name="Zhang X."/>
            <person name="Grigoriev I.V."/>
            <person name="Allen A.E."/>
            <person name="Bidle K."/>
            <person name="Borodovsky M."/>
            <person name="Bowler C."/>
            <person name="Brownlee C."/>
            <person name="Cock J.M."/>
            <person name="Elias M."/>
            <person name="Gladyshev V.N."/>
            <person name="Groth M."/>
            <person name="Guda C."/>
            <person name="Hadaegh A."/>
            <person name="Iglesias-Rodriguez M.D."/>
            <person name="Jenkins J."/>
            <person name="Jones B.M."/>
            <person name="Lawson T."/>
            <person name="Leese F."/>
            <person name="Lindquist E."/>
            <person name="Lobanov A."/>
            <person name="Lomsadze A."/>
            <person name="Malik S.B."/>
            <person name="Marsh M.E."/>
            <person name="Mackinder L."/>
            <person name="Mock T."/>
            <person name="Mueller-Roeber B."/>
            <person name="Pagarete A."/>
            <person name="Parker M."/>
            <person name="Probert I."/>
            <person name="Quesneville H."/>
            <person name="Raines C."/>
            <person name="Rensing S.A."/>
            <person name="Riano-Pachon D.M."/>
            <person name="Richier S."/>
            <person name="Rokitta S."/>
            <person name="Shiraiwa Y."/>
            <person name="Soanes D.M."/>
            <person name="van der Giezen M."/>
            <person name="Wahlund T.M."/>
            <person name="Williams B."/>
            <person name="Wilson W."/>
            <person name="Wolfe G."/>
            <person name="Wurch L.L."/>
        </authorList>
    </citation>
    <scope>NUCLEOTIDE SEQUENCE</scope>
</reference>
<feature type="domain" description="J" evidence="8">
    <location>
        <begin position="47"/>
        <end position="111"/>
    </location>
</feature>
<feature type="compositionally biased region" description="Basic residues" evidence="6">
    <location>
        <begin position="185"/>
        <end position="198"/>
    </location>
</feature>
<feature type="chain" id="PRO_5044254652" description="J domain-containing protein" evidence="7">
    <location>
        <begin position="18"/>
        <end position="208"/>
    </location>
</feature>
<keyword evidence="2" id="KW-0812">Transmembrane</keyword>
<dbReference type="STRING" id="2903.R1CTZ7"/>
<evidence type="ECO:0000256" key="5">
    <source>
        <dbReference type="ARBA" id="ARBA00023186"/>
    </source>
</evidence>
<evidence type="ECO:0000256" key="2">
    <source>
        <dbReference type="ARBA" id="ARBA00022692"/>
    </source>
</evidence>
<dbReference type="PRINTS" id="PR00625">
    <property type="entry name" value="JDOMAIN"/>
</dbReference>
<evidence type="ECO:0000256" key="1">
    <source>
        <dbReference type="ARBA" id="ARBA00004141"/>
    </source>
</evidence>
<dbReference type="PaxDb" id="2903-EOD26142"/>
<dbReference type="GO" id="GO:0005789">
    <property type="term" value="C:endoplasmic reticulum membrane"/>
    <property type="evidence" value="ECO:0007669"/>
    <property type="project" value="TreeGrafter"/>
</dbReference>